<organism evidence="1 2">
    <name type="scientific">Flavonifractor plautii 1_3_50AFAA</name>
    <dbReference type="NCBI Taxonomy" id="742738"/>
    <lineage>
        <taxon>Bacteria</taxon>
        <taxon>Bacillati</taxon>
        <taxon>Bacillota</taxon>
        <taxon>Clostridia</taxon>
        <taxon>Eubacteriales</taxon>
        <taxon>Oscillospiraceae</taxon>
        <taxon>Flavonifractor</taxon>
    </lineage>
</organism>
<dbReference type="AlphaFoldDB" id="A0A096CDU0"/>
<proteinExistence type="predicted"/>
<reference evidence="1 2" key="1">
    <citation type="submission" date="2011-08" db="EMBL/GenBank/DDBJ databases">
        <title>The Genome Sequence of Clostridium orbiscindens 1_3_50AFAA.</title>
        <authorList>
            <consortium name="The Broad Institute Genome Sequencing Platform"/>
            <person name="Earl A."/>
            <person name="Ward D."/>
            <person name="Feldgarden M."/>
            <person name="Gevers D."/>
            <person name="Daigneault M."/>
            <person name="Strauss J."/>
            <person name="Allen-Vercoe E."/>
            <person name="Young S.K."/>
            <person name="Zeng Q."/>
            <person name="Gargeya S."/>
            <person name="Fitzgerald M."/>
            <person name="Haas B."/>
            <person name="Abouelleil A."/>
            <person name="Alvarado L."/>
            <person name="Arachchi H.M."/>
            <person name="Berlin A."/>
            <person name="Brown A."/>
            <person name="Chapman S.B."/>
            <person name="Chen Z."/>
            <person name="Dunbar C."/>
            <person name="Freedman E."/>
            <person name="Gearin G."/>
            <person name="Gellesch M."/>
            <person name="Goldberg J."/>
            <person name="Griggs A."/>
            <person name="Gujja S."/>
            <person name="Heiman D."/>
            <person name="Howarth C."/>
            <person name="Larson L."/>
            <person name="Lui A."/>
            <person name="MacDonald P.J.P."/>
            <person name="Montmayeur A."/>
            <person name="Murphy C."/>
            <person name="Neiman D."/>
            <person name="Pearson M."/>
            <person name="Priest M."/>
            <person name="Roberts A."/>
            <person name="Saif S."/>
            <person name="Shea T."/>
            <person name="Shenoy N."/>
            <person name="Sisk P."/>
            <person name="Stolte C."/>
            <person name="Sykes S."/>
            <person name="Wortman J."/>
            <person name="Nusbaum C."/>
            <person name="Birren B."/>
        </authorList>
    </citation>
    <scope>NUCLEOTIDE SEQUENCE [LARGE SCALE GENOMIC DNA]</scope>
    <source>
        <strain evidence="1 2">1_3_50AFAA</strain>
    </source>
</reference>
<dbReference type="HOGENOM" id="CLU_3024043_0_0_9"/>
<dbReference type="EMBL" id="ADLO01000115">
    <property type="protein sequence ID" value="KGF53102.1"/>
    <property type="molecule type" value="Genomic_DNA"/>
</dbReference>
<sequence>MCDTLPVHILGYCFGKGVCVDTLVMNQNDCLANYLDAAGKGWYHVGHHIIGGLTK</sequence>
<gene>
    <name evidence="1" type="ORF">HMPREF9460_03843</name>
</gene>
<dbReference type="PATRIC" id="fig|742738.3.peg.3955"/>
<evidence type="ECO:0000313" key="2">
    <source>
        <dbReference type="Proteomes" id="UP000029585"/>
    </source>
</evidence>
<dbReference type="Proteomes" id="UP000029585">
    <property type="component" value="Unassembled WGS sequence"/>
</dbReference>
<name>A0A096CDU0_FLAPL</name>
<keyword evidence="2" id="KW-1185">Reference proteome</keyword>
<accession>A0A096CDU0</accession>
<protein>
    <submittedName>
        <fullName evidence="1">Uncharacterized protein</fullName>
    </submittedName>
</protein>
<comment type="caution">
    <text evidence="1">The sequence shown here is derived from an EMBL/GenBank/DDBJ whole genome shotgun (WGS) entry which is preliminary data.</text>
</comment>
<evidence type="ECO:0000313" key="1">
    <source>
        <dbReference type="EMBL" id="KGF53102.1"/>
    </source>
</evidence>